<evidence type="ECO:0000313" key="1">
    <source>
        <dbReference type="EMBL" id="AKG07035.1"/>
    </source>
</evidence>
<dbReference type="EMBL" id="CP011376">
    <property type="protein sequence ID" value="AKG07035.1"/>
    <property type="molecule type" value="Genomic_DNA"/>
</dbReference>
<gene>
    <name evidence="1" type="ORF">AAX06_01245</name>
    <name evidence="2" type="ORF">AAX06_01715</name>
</gene>
<evidence type="ECO:0000313" key="2">
    <source>
        <dbReference type="EMBL" id="AKG07102.1"/>
    </source>
</evidence>
<proteinExistence type="predicted"/>
<dbReference type="Proteomes" id="UP000077465">
    <property type="component" value="Chromosome"/>
</dbReference>
<reference evidence="2 3" key="1">
    <citation type="submission" date="2015-05" db="EMBL/GenBank/DDBJ databases">
        <authorList>
            <person name="Dickey A."/>
            <person name="Clawson M."/>
            <person name="Bono J."/>
            <person name="Loy J.D."/>
        </authorList>
    </citation>
    <scope>NUCLEOTIDE SEQUENCE [LARGE SCALE GENOMIC DNA]</scope>
    <source>
        <strain evidence="2 3">22581</strain>
    </source>
</reference>
<dbReference type="EMBL" id="CP011376">
    <property type="protein sequence ID" value="AKG07102.1"/>
    <property type="molecule type" value="Genomic_DNA"/>
</dbReference>
<accession>A0AAC8T7E9</accession>
<dbReference type="AlphaFoldDB" id="A0AAC8T7E9"/>
<evidence type="ECO:0000313" key="3">
    <source>
        <dbReference type="Proteomes" id="UP000077465"/>
    </source>
</evidence>
<sequence length="114" mass="13436">MSIIIEDLLIDMSNKQGWAVIYPDQNDDEKYAEIIIKFDYGLEYIPEDVEWLDGWKRVEPAEVNIVNIEFGEYSVIDGDHKPTAAEIEAVHAEMWLKIERTEREELWKLFELSC</sequence>
<dbReference type="RefSeq" id="WP_046699095.1">
    <property type="nucleotide sequence ID" value="NZ_CP011376.1"/>
</dbReference>
<name>A0AAC8T7E9_9GAMM</name>
<organism evidence="2 3">
    <name type="scientific">Moraxella bovoculi</name>
    <dbReference type="NCBI Taxonomy" id="386891"/>
    <lineage>
        <taxon>Bacteria</taxon>
        <taxon>Pseudomonadati</taxon>
        <taxon>Pseudomonadota</taxon>
        <taxon>Gammaproteobacteria</taxon>
        <taxon>Moraxellales</taxon>
        <taxon>Moraxellaceae</taxon>
        <taxon>Moraxella</taxon>
    </lineage>
</organism>
<protein>
    <submittedName>
        <fullName evidence="2">Uncharacterized protein</fullName>
    </submittedName>
</protein>